<reference evidence="1 2" key="1">
    <citation type="journal article" date="2013" name="Genome Announc.">
        <title>Draft Genome Sequence of the Aeromonas diversa Type Strain.</title>
        <authorList>
            <person name="Farfan M."/>
            <person name="Spataro N."/>
            <person name="Sanglas A."/>
            <person name="Albarral V."/>
            <person name="Loren J.G."/>
            <person name="Bosch E."/>
            <person name="Fuste M.C."/>
        </authorList>
    </citation>
    <scope>NUCLEOTIDE SEQUENCE [LARGE SCALE GENOMIC DNA]</scope>
    <source>
        <strain evidence="1 2">2478-85</strain>
    </source>
</reference>
<protein>
    <submittedName>
        <fullName evidence="1">Uncharacterized protein</fullName>
    </submittedName>
</protein>
<organism evidence="1 2">
    <name type="scientific">Aeromonas diversa CDC 2478-85</name>
    <dbReference type="NCBI Taxonomy" id="1268237"/>
    <lineage>
        <taxon>Bacteria</taxon>
        <taxon>Pseudomonadati</taxon>
        <taxon>Pseudomonadota</taxon>
        <taxon>Gammaproteobacteria</taxon>
        <taxon>Aeromonadales</taxon>
        <taxon>Aeromonadaceae</taxon>
        <taxon>Aeromonas</taxon>
    </lineage>
</organism>
<accession>N9TWH2</accession>
<gene>
    <name evidence="1" type="ORF">G114_18536</name>
</gene>
<keyword evidence="2" id="KW-1185">Reference proteome</keyword>
<dbReference type="eggNOG" id="COG1388">
    <property type="taxonomic scope" value="Bacteria"/>
</dbReference>
<proteinExistence type="predicted"/>
<evidence type="ECO:0000313" key="1">
    <source>
        <dbReference type="EMBL" id="ENY70410.1"/>
    </source>
</evidence>
<dbReference type="Proteomes" id="UP000023775">
    <property type="component" value="Unassembled WGS sequence"/>
</dbReference>
<comment type="caution">
    <text evidence="1">The sequence shown here is derived from an EMBL/GenBank/DDBJ whole genome shotgun (WGS) entry which is preliminary data.</text>
</comment>
<name>N9TWH2_9GAMM</name>
<dbReference type="AlphaFoldDB" id="N9TWH2"/>
<dbReference type="EMBL" id="APVG01000080">
    <property type="protein sequence ID" value="ENY70410.1"/>
    <property type="molecule type" value="Genomic_DNA"/>
</dbReference>
<sequence length="52" mass="5810">MLLGWLALVSVNVSGYMPLAEQTWVALDPAWYPTSRPLPPIFAAWHGNQFPV</sequence>
<feature type="non-terminal residue" evidence="1">
    <location>
        <position position="52"/>
    </location>
</feature>
<evidence type="ECO:0000313" key="2">
    <source>
        <dbReference type="Proteomes" id="UP000023775"/>
    </source>
</evidence>